<feature type="region of interest" description="Disordered" evidence="2">
    <location>
        <begin position="360"/>
        <end position="380"/>
    </location>
</feature>
<dbReference type="SUPFAM" id="SSF56672">
    <property type="entry name" value="DNA/RNA polymerases"/>
    <property type="match status" value="1"/>
</dbReference>
<dbReference type="Gene3D" id="4.10.60.10">
    <property type="entry name" value="Zinc finger, CCHC-type"/>
    <property type="match status" value="1"/>
</dbReference>
<dbReference type="GO" id="GO:0008270">
    <property type="term" value="F:zinc ion binding"/>
    <property type="evidence" value="ECO:0007669"/>
    <property type="project" value="UniProtKB-KW"/>
</dbReference>
<dbReference type="GO" id="GO:0003824">
    <property type="term" value="F:catalytic activity"/>
    <property type="evidence" value="ECO:0007669"/>
    <property type="project" value="InterPro"/>
</dbReference>
<feature type="domain" description="Reverse transcriptase" evidence="4">
    <location>
        <begin position="910"/>
        <end position="1188"/>
    </location>
</feature>
<dbReference type="GO" id="GO:0003676">
    <property type="term" value="F:nucleic acid binding"/>
    <property type="evidence" value="ECO:0007669"/>
    <property type="project" value="InterPro"/>
</dbReference>
<dbReference type="InterPro" id="IPR005135">
    <property type="entry name" value="Endo/exonuclease/phosphatase"/>
</dbReference>
<dbReference type="InterPro" id="IPR036691">
    <property type="entry name" value="Endo/exonu/phosph_ase_sf"/>
</dbReference>
<gene>
    <name evidence="6" type="primary">LOC108858027</name>
</gene>
<dbReference type="PROSITE" id="PS50878">
    <property type="entry name" value="RT_POL"/>
    <property type="match status" value="1"/>
</dbReference>
<dbReference type="OrthoDB" id="691688at2759"/>
<evidence type="ECO:0000259" key="4">
    <source>
        <dbReference type="PROSITE" id="PS50878"/>
    </source>
</evidence>
<name>A0A9W3DS59_RAPSA</name>
<dbReference type="InterPro" id="IPR025558">
    <property type="entry name" value="DUF4283"/>
</dbReference>
<evidence type="ECO:0000256" key="1">
    <source>
        <dbReference type="PROSITE-ProRule" id="PRU00047"/>
    </source>
</evidence>
<dbReference type="Pfam" id="PF00078">
    <property type="entry name" value="RVT_1"/>
    <property type="match status" value="1"/>
</dbReference>
<dbReference type="PANTHER" id="PTHR31286:SF90">
    <property type="entry name" value="DUF4283 DOMAIN-CONTAINING PROTEIN"/>
    <property type="match status" value="1"/>
</dbReference>
<reference evidence="6" key="2">
    <citation type="submission" date="2025-08" db="UniProtKB">
        <authorList>
            <consortium name="RefSeq"/>
        </authorList>
    </citation>
    <scope>IDENTIFICATION</scope>
    <source>
        <tissue evidence="6">Leaf</tissue>
    </source>
</reference>
<evidence type="ECO:0000259" key="3">
    <source>
        <dbReference type="PROSITE" id="PS50158"/>
    </source>
</evidence>
<dbReference type="InterPro" id="IPR036875">
    <property type="entry name" value="Znf_CCHC_sf"/>
</dbReference>
<dbReference type="KEGG" id="rsz:108858027"/>
<dbReference type="InterPro" id="IPR001878">
    <property type="entry name" value="Znf_CCHC"/>
</dbReference>
<evidence type="ECO:0000313" key="5">
    <source>
        <dbReference type="Proteomes" id="UP000504610"/>
    </source>
</evidence>
<dbReference type="SMART" id="SM00343">
    <property type="entry name" value="ZnF_C2HC"/>
    <property type="match status" value="2"/>
</dbReference>
<reference evidence="5" key="1">
    <citation type="journal article" date="2019" name="Database">
        <title>The radish genome database (RadishGD): an integrated information resource for radish genomics.</title>
        <authorList>
            <person name="Yu H.J."/>
            <person name="Baek S."/>
            <person name="Lee Y.J."/>
            <person name="Cho A."/>
            <person name="Mun J.H."/>
        </authorList>
    </citation>
    <scope>NUCLEOTIDE SEQUENCE [LARGE SCALE GENOMIC DNA]</scope>
    <source>
        <strain evidence="5">cv. WK10039</strain>
    </source>
</reference>
<dbReference type="Pfam" id="PF14111">
    <property type="entry name" value="DUF4283"/>
    <property type="match status" value="1"/>
</dbReference>
<evidence type="ECO:0000313" key="6">
    <source>
        <dbReference type="RefSeq" id="XP_056866732.1"/>
    </source>
</evidence>
<feature type="region of interest" description="Disordered" evidence="2">
    <location>
        <begin position="100"/>
        <end position="119"/>
    </location>
</feature>
<evidence type="ECO:0000256" key="2">
    <source>
        <dbReference type="SAM" id="MobiDB-lite"/>
    </source>
</evidence>
<sequence>MRGAEAKAACPEMQLVQVPVSHGKLRKEWMLWTYLFGRSEATYPGYTYSGIADFVPAVIESVGSTNPITCSGSSPTSHLASLEAVKGILPLPSPPSLPVHSPPAPLLAGSPSTPPLPPVPPQAQASTFWAAKAKTNTDRSLQRLSPQIFSPEGVPRVVIPDEVYRKGAELHKDFVVCRFFGRVPAYSLIQNVFNYMWGKGKHLEIHMLPTKKSVLVRIPNDFIREKVLLKRLWYVDTAMFHVSGWSEFSEDYTPSLKKIQLWAHLKGVPFDLIHNTGLSHIAGQIGEPKEKDDWTMSLSSISVAHVKVEIDTSIPLPKTIEVGRSDGSFVNVEVEYPWVPPICAHCKEIGHIQRNCLQIPPPAGPSDSSKNQPPPNPPSCYSCKLPGHLMKNCPKGPRGPQDWIQVSHRKNPPQNTTPSLYSIPVPPSHPPIVTSPVPTDVVFLDSPASFIVGLEAVFRDRPINSPTFGTITLPPKPCITSQNPFAPLSATIPHVPPATPVPSLNPPTESTSILPPTDHPPLAPCSPTPVTFDSSRCAILESHVKEPNLQPLLLKVCPGWSFVSNHDTDDDGRIIIIWKHPASVQVLHQSRQSITCSVLIPPLPSITFTAVYAANTREERTTLWEDLHEVQSTLFLENRNWIIGGDFNQITHHQEHSSDAVNHLTTDMTEMKDHLLSLGVFDLRYQGSNHTWTNKTPSMPITKKLDRALVNDLWIESFPHSVATFHPHEFSDHTPCLLNLSHPLPSPGTKPFKFFNFLTTHPSFLTVVETAWIQSGSRATDLSYLGFKLKKLKREFKTLNKESFSDIQKRVFDTNELLKVVQVQSLENPTMETFQAEKEMMAKWTFLRGIEEAFFKQKSRNNWLQLGDQNTLFFMRVAAGRNSYNAIRALLLPNGVLSLVGDETVAAIKKFFLTAFLPTATNSTILTLVPKKPGASTISDYRPISCCNTTYKTISKMLVKRLKVILPQVILPNQTAFVQGRLLIENTVLASEIVQGYHKQGGPKRITIKVDIAKAFDTIRWEFIFQCLRSLSVPEIFLSWLHACVCTTSYSLGFNGSTYGFFKGRRGLRHGDPLSPYLFVLAMNCLSISLDKAAKEGRFGYHSKCRRAELTHLCFADDLLIFCEGTLQSVQVVLDILSDFEQRLGLAVSITKTSLFAAGIKPHELQQIKCATGLNEGALPVRYLGVPLCTKKLTMTNCAPLLQSIKAKLMT</sequence>
<keyword evidence="1" id="KW-0479">Metal-binding</keyword>
<dbReference type="SUPFAM" id="SSF56219">
    <property type="entry name" value="DNase I-like"/>
    <property type="match status" value="1"/>
</dbReference>
<protein>
    <submittedName>
        <fullName evidence="6">Uncharacterized protein LOC108858027</fullName>
    </submittedName>
</protein>
<dbReference type="InterPro" id="IPR000477">
    <property type="entry name" value="RT_dom"/>
</dbReference>
<dbReference type="CDD" id="cd01650">
    <property type="entry name" value="RT_nLTR_like"/>
    <property type="match status" value="1"/>
</dbReference>
<keyword evidence="1" id="KW-0863">Zinc-finger</keyword>
<keyword evidence="1" id="KW-0862">Zinc</keyword>
<dbReference type="InterPro" id="IPR043502">
    <property type="entry name" value="DNA/RNA_pol_sf"/>
</dbReference>
<accession>A0A9W3DS59</accession>
<proteinExistence type="predicted"/>
<dbReference type="Proteomes" id="UP000504610">
    <property type="component" value="Chromosome 5"/>
</dbReference>
<feature type="region of interest" description="Disordered" evidence="2">
    <location>
        <begin position="394"/>
        <end position="417"/>
    </location>
</feature>
<organism evidence="5 6">
    <name type="scientific">Raphanus sativus</name>
    <name type="common">Radish</name>
    <name type="synonym">Raphanus raphanistrum var. sativus</name>
    <dbReference type="NCBI Taxonomy" id="3726"/>
    <lineage>
        <taxon>Eukaryota</taxon>
        <taxon>Viridiplantae</taxon>
        <taxon>Streptophyta</taxon>
        <taxon>Embryophyta</taxon>
        <taxon>Tracheophyta</taxon>
        <taxon>Spermatophyta</taxon>
        <taxon>Magnoliopsida</taxon>
        <taxon>eudicotyledons</taxon>
        <taxon>Gunneridae</taxon>
        <taxon>Pentapetalae</taxon>
        <taxon>rosids</taxon>
        <taxon>malvids</taxon>
        <taxon>Brassicales</taxon>
        <taxon>Brassicaceae</taxon>
        <taxon>Brassiceae</taxon>
        <taxon>Raphanus</taxon>
    </lineage>
</organism>
<dbReference type="InterPro" id="IPR040256">
    <property type="entry name" value="At4g02000-like"/>
</dbReference>
<dbReference type="PANTHER" id="PTHR31286">
    <property type="entry name" value="GLYCINE-RICH CELL WALL STRUCTURAL PROTEIN 1.8-LIKE"/>
    <property type="match status" value="1"/>
</dbReference>
<feature type="domain" description="CCHC-type" evidence="3">
    <location>
        <begin position="380"/>
        <end position="395"/>
    </location>
</feature>
<dbReference type="GeneID" id="108858027"/>
<dbReference type="Pfam" id="PF03372">
    <property type="entry name" value="Exo_endo_phos"/>
    <property type="match status" value="1"/>
</dbReference>
<dbReference type="AlphaFoldDB" id="A0A9W3DS59"/>
<keyword evidence="5" id="KW-1185">Reference proteome</keyword>
<dbReference type="PROSITE" id="PS50158">
    <property type="entry name" value="ZF_CCHC"/>
    <property type="match status" value="1"/>
</dbReference>
<dbReference type="Gene3D" id="3.60.10.10">
    <property type="entry name" value="Endonuclease/exonuclease/phosphatase"/>
    <property type="match status" value="1"/>
</dbReference>
<dbReference type="SUPFAM" id="SSF57756">
    <property type="entry name" value="Retrovirus zinc finger-like domains"/>
    <property type="match status" value="1"/>
</dbReference>
<dbReference type="RefSeq" id="XP_056866732.1">
    <property type="nucleotide sequence ID" value="XM_057010752.1"/>
</dbReference>